<name>A0A846XM23_9NOCA</name>
<dbReference type="InterPro" id="IPR019639">
    <property type="entry name" value="DUF2505"/>
</dbReference>
<keyword evidence="2" id="KW-1185">Reference proteome</keyword>
<reference evidence="1 2" key="1">
    <citation type="submission" date="2020-04" db="EMBL/GenBank/DDBJ databases">
        <title>MicrobeNet Type strains.</title>
        <authorList>
            <person name="Nicholson A.C."/>
        </authorList>
    </citation>
    <scope>NUCLEOTIDE SEQUENCE [LARGE SCALE GENOMIC DNA]</scope>
    <source>
        <strain evidence="1 2">DSM 45078</strain>
    </source>
</reference>
<accession>A0A846XM23</accession>
<organism evidence="1 2">
    <name type="scientific">Nocardia speluncae</name>
    <dbReference type="NCBI Taxonomy" id="419477"/>
    <lineage>
        <taxon>Bacteria</taxon>
        <taxon>Bacillati</taxon>
        <taxon>Actinomycetota</taxon>
        <taxon>Actinomycetes</taxon>
        <taxon>Mycobacteriales</taxon>
        <taxon>Nocardiaceae</taxon>
        <taxon>Nocardia</taxon>
    </lineage>
</organism>
<evidence type="ECO:0000313" key="1">
    <source>
        <dbReference type="EMBL" id="NKY37381.1"/>
    </source>
</evidence>
<gene>
    <name evidence="1" type="ORF">HGA13_30585</name>
</gene>
<comment type="caution">
    <text evidence="1">The sequence shown here is derived from an EMBL/GenBank/DDBJ whole genome shotgun (WGS) entry which is preliminary data.</text>
</comment>
<protein>
    <submittedName>
        <fullName evidence="1">DUF2505 domain-containing protein</fullName>
    </submittedName>
</protein>
<sequence length="162" mass="17429">MATALAYTAHYSHPVAAVREAFRTEKYWQDRIAAVGGPGARFVSLELDGEQVRIEVVQSIPADLLPPAITAVHPGDLMIPRTELWSGTTGSFEARVEGAPAEVRGTITATDEPTGAVAEVSGSIEVKVPLFGRKIEEAIGERLTELLAEETEFTNGWIAEQV</sequence>
<dbReference type="RefSeq" id="WP_068044366.1">
    <property type="nucleotide sequence ID" value="NZ_JAAXOO010000009.1"/>
</dbReference>
<dbReference type="Pfam" id="PF10698">
    <property type="entry name" value="DUF2505"/>
    <property type="match status" value="1"/>
</dbReference>
<dbReference type="Proteomes" id="UP000565715">
    <property type="component" value="Unassembled WGS sequence"/>
</dbReference>
<evidence type="ECO:0000313" key="2">
    <source>
        <dbReference type="Proteomes" id="UP000565715"/>
    </source>
</evidence>
<proteinExistence type="predicted"/>
<dbReference type="AlphaFoldDB" id="A0A846XM23"/>
<dbReference type="EMBL" id="JAAXOO010000009">
    <property type="protein sequence ID" value="NKY37381.1"/>
    <property type="molecule type" value="Genomic_DNA"/>
</dbReference>